<dbReference type="AlphaFoldDB" id="A0A238H554"/>
<dbReference type="RefSeq" id="WP_089340606.1">
    <property type="nucleotide sequence ID" value="NZ_FXAN01000053.1"/>
</dbReference>
<accession>A0A238H554</accession>
<protein>
    <submittedName>
        <fullName evidence="1">Uncharacterized protein</fullName>
    </submittedName>
</protein>
<reference evidence="1 2" key="1">
    <citation type="submission" date="2017-04" db="EMBL/GenBank/DDBJ databases">
        <authorList>
            <person name="Afonso C.L."/>
            <person name="Miller P.J."/>
            <person name="Scott M.A."/>
            <person name="Spackman E."/>
            <person name="Goraichik I."/>
            <person name="Dimitrov K.M."/>
            <person name="Suarez D.L."/>
            <person name="Swayne D.E."/>
        </authorList>
    </citation>
    <scope>NUCLEOTIDE SEQUENCE [LARGE SCALE GENOMIC DNA]</scope>
    <source>
        <strain evidence="1">LMG 28154</strain>
    </source>
</reference>
<name>A0A238H554_9BURK</name>
<evidence type="ECO:0000313" key="2">
    <source>
        <dbReference type="Proteomes" id="UP000198460"/>
    </source>
</evidence>
<dbReference type="Proteomes" id="UP000198460">
    <property type="component" value="Unassembled WGS sequence"/>
</dbReference>
<proteinExistence type="predicted"/>
<organism evidence="1 2">
    <name type="scientific">Burkholderia singularis</name>
    <dbReference type="NCBI Taxonomy" id="1503053"/>
    <lineage>
        <taxon>Bacteria</taxon>
        <taxon>Pseudomonadati</taxon>
        <taxon>Pseudomonadota</taxon>
        <taxon>Betaproteobacteria</taxon>
        <taxon>Burkholderiales</taxon>
        <taxon>Burkholderiaceae</taxon>
        <taxon>Burkholderia</taxon>
        <taxon>pseudomallei group</taxon>
    </lineage>
</organism>
<dbReference type="EMBL" id="FXAN01000053">
    <property type="protein sequence ID" value="SMG00360.1"/>
    <property type="molecule type" value="Genomic_DNA"/>
</dbReference>
<evidence type="ECO:0000313" key="1">
    <source>
        <dbReference type="EMBL" id="SMG00360.1"/>
    </source>
</evidence>
<sequence>MQKKDYWRDEMSEDDARNLLGSDHFDWALDKGVGYCAGRASGYWYANEPEHYAAYRTAERIARASA</sequence>
<gene>
    <name evidence="1" type="ORF">BSIN_3430</name>
</gene>